<feature type="domain" description="Aldehyde dehydrogenase" evidence="8">
    <location>
        <begin position="37"/>
        <end position="491"/>
    </location>
</feature>
<comment type="subunit">
    <text evidence="2">Homotetramer.</text>
</comment>
<organism evidence="9 10">
    <name type="scientific">Azospira restricta</name>
    <dbReference type="NCBI Taxonomy" id="404405"/>
    <lineage>
        <taxon>Bacteria</taxon>
        <taxon>Pseudomonadati</taxon>
        <taxon>Pseudomonadota</taxon>
        <taxon>Betaproteobacteria</taxon>
        <taxon>Rhodocyclales</taxon>
        <taxon>Rhodocyclaceae</taxon>
        <taxon>Azospira</taxon>
    </lineage>
</organism>
<dbReference type="InterPro" id="IPR015590">
    <property type="entry name" value="Aldehyde_DH_dom"/>
</dbReference>
<dbReference type="Gene3D" id="3.40.605.10">
    <property type="entry name" value="Aldehyde Dehydrogenase, Chain A, domain 1"/>
    <property type="match status" value="1"/>
</dbReference>
<dbReference type="RefSeq" id="WP_203387813.1">
    <property type="nucleotide sequence ID" value="NZ_CP064781.1"/>
</dbReference>
<evidence type="ECO:0000256" key="6">
    <source>
        <dbReference type="PROSITE-ProRule" id="PRU10007"/>
    </source>
</evidence>
<dbReference type="PROSITE" id="PS00687">
    <property type="entry name" value="ALDEHYDE_DEHYDR_GLU"/>
    <property type="match status" value="1"/>
</dbReference>
<evidence type="ECO:0000256" key="2">
    <source>
        <dbReference type="ARBA" id="ARBA00011881"/>
    </source>
</evidence>
<accession>A0A974SPW3</accession>
<dbReference type="InterPro" id="IPR044638">
    <property type="entry name" value="ALDH7A1-like"/>
</dbReference>
<dbReference type="KEGG" id="ares:IWH25_02645"/>
<dbReference type="AlphaFoldDB" id="A0A974SPW3"/>
<keyword evidence="4" id="KW-0520">NAD</keyword>
<proteinExistence type="inferred from homology"/>
<dbReference type="SUPFAM" id="SSF53720">
    <property type="entry name" value="ALDH-like"/>
    <property type="match status" value="1"/>
</dbReference>
<evidence type="ECO:0000256" key="5">
    <source>
        <dbReference type="ARBA" id="ARBA00024226"/>
    </source>
</evidence>
<dbReference type="InterPro" id="IPR029510">
    <property type="entry name" value="Ald_DH_CS_GLU"/>
</dbReference>
<reference evidence="9" key="1">
    <citation type="submission" date="2020-11" db="EMBL/GenBank/DDBJ databases">
        <title>Azospira restricta DSM 18626 genome sequence.</title>
        <authorList>
            <person name="Moe W.M."/>
        </authorList>
    </citation>
    <scope>NUCLEOTIDE SEQUENCE</scope>
    <source>
        <strain evidence="9">DSM 18626</strain>
    </source>
</reference>
<dbReference type="Proteomes" id="UP000663444">
    <property type="component" value="Chromosome"/>
</dbReference>
<dbReference type="InterPro" id="IPR016163">
    <property type="entry name" value="Ald_DH_C"/>
</dbReference>
<protein>
    <recommendedName>
        <fullName evidence="5">aldehyde dehydrogenase (NAD(+))</fullName>
        <ecNumber evidence="5">1.2.1.3</ecNumber>
    </recommendedName>
</protein>
<gene>
    <name evidence="9" type="ORF">IWH25_02645</name>
</gene>
<dbReference type="InterPro" id="IPR016161">
    <property type="entry name" value="Ald_DH/histidinol_DH"/>
</dbReference>
<evidence type="ECO:0000256" key="7">
    <source>
        <dbReference type="RuleBase" id="RU003345"/>
    </source>
</evidence>
<evidence type="ECO:0000256" key="3">
    <source>
        <dbReference type="ARBA" id="ARBA00023002"/>
    </source>
</evidence>
<name>A0A974SPW3_9RHOO</name>
<dbReference type="Pfam" id="PF00171">
    <property type="entry name" value="Aldedh"/>
    <property type="match status" value="1"/>
</dbReference>
<dbReference type="InterPro" id="IPR016162">
    <property type="entry name" value="Ald_DH_N"/>
</dbReference>
<sequence length="519" mass="55619">MPHRTESETLLERLGIEELNPATALGDGSWRAGVGGFASIDPAVGEPLTMVQRAMPDDLEMAVAAAVRVFRHWREVPAPRRGLFVRDLADALRDRKDDLGTLIALETGKIKAEADGEVQEMIDIADFAVGLSRRLEGSVLASERPQHRLFEQWHPLGPVAVITAFNFPAAVWAWNAMIAAVCGDTVIWKPSPKAPLTAIAVQRIADEVASRHGAGGVFSLLLSDETWPVAGLAADGRVPLVSFTGSSAVGKKIAPLVAARFGRCLLECSGNNAVIVDESADLELALPAIVFGAVGTAGQRCTTTRRLFIHQRRWDETVERLLHAWRQLRVGDPLDPHTLLGPLIDEEARRAFVAAVAEAKAAGGELLHGGKALPGHGFYVEPTLLRADNGWPVVQRETFAPLLYLMPFARIDDAIRLQNAVPQGLSSALFTNDLRHAERFVAAAGSDCGIANVNLGTSGAEVGGAFGGEKETGGGREAGSDAWKAYMRRQTSTINWGSTLPLAQGIEFRVPSTKTDADP</sequence>
<dbReference type="PANTHER" id="PTHR43521:SF1">
    <property type="entry name" value="ALPHA-AMINOADIPIC SEMIALDEHYDE DEHYDROGENASE"/>
    <property type="match status" value="1"/>
</dbReference>
<dbReference type="EC" id="1.2.1.3" evidence="5"/>
<evidence type="ECO:0000256" key="4">
    <source>
        <dbReference type="ARBA" id="ARBA00023027"/>
    </source>
</evidence>
<feature type="active site" evidence="6">
    <location>
        <position position="267"/>
    </location>
</feature>
<comment type="similarity">
    <text evidence="1 7">Belongs to the aldehyde dehydrogenase family.</text>
</comment>
<evidence type="ECO:0000313" key="10">
    <source>
        <dbReference type="Proteomes" id="UP000663444"/>
    </source>
</evidence>
<evidence type="ECO:0000256" key="1">
    <source>
        <dbReference type="ARBA" id="ARBA00009986"/>
    </source>
</evidence>
<dbReference type="Gene3D" id="3.40.309.10">
    <property type="entry name" value="Aldehyde Dehydrogenase, Chain A, domain 2"/>
    <property type="match status" value="1"/>
</dbReference>
<evidence type="ECO:0000259" key="8">
    <source>
        <dbReference type="Pfam" id="PF00171"/>
    </source>
</evidence>
<keyword evidence="3 7" id="KW-0560">Oxidoreductase</keyword>
<dbReference type="PANTHER" id="PTHR43521">
    <property type="entry name" value="ALPHA-AMINOADIPIC SEMIALDEHYDE DEHYDROGENASE"/>
    <property type="match status" value="1"/>
</dbReference>
<dbReference type="EMBL" id="CP064781">
    <property type="protein sequence ID" value="QRJ64272.1"/>
    <property type="molecule type" value="Genomic_DNA"/>
</dbReference>
<evidence type="ECO:0000313" key="9">
    <source>
        <dbReference type="EMBL" id="QRJ64272.1"/>
    </source>
</evidence>
<keyword evidence="10" id="KW-1185">Reference proteome</keyword>
<dbReference type="GO" id="GO:0004029">
    <property type="term" value="F:aldehyde dehydrogenase (NAD+) activity"/>
    <property type="evidence" value="ECO:0007669"/>
    <property type="project" value="UniProtKB-EC"/>
</dbReference>
<dbReference type="FunFam" id="3.40.309.10:FF:000018">
    <property type="entry name" value="Alpha-aminoadipic semialdehyde dehydrogenase"/>
    <property type="match status" value="1"/>
</dbReference>